<dbReference type="PANTHER" id="PTHR47268:SF4">
    <property type="entry name" value="ACYLPHOSPHATASE"/>
    <property type="match status" value="1"/>
</dbReference>
<evidence type="ECO:0000313" key="10">
    <source>
        <dbReference type="Proteomes" id="UP000188342"/>
    </source>
</evidence>
<accession>A0A1R4INA6</accession>
<organism evidence="9 10">
    <name type="scientific">Luteococcus japonicus LSP_Lj1</name>
    <dbReference type="NCBI Taxonomy" id="1255658"/>
    <lineage>
        <taxon>Bacteria</taxon>
        <taxon>Bacillati</taxon>
        <taxon>Actinomycetota</taxon>
        <taxon>Actinomycetes</taxon>
        <taxon>Propionibacteriales</taxon>
        <taxon>Propionibacteriaceae</taxon>
        <taxon>Luteococcus</taxon>
    </lineage>
</organism>
<dbReference type="EC" id="3.6.1.7" evidence="2 5"/>
<dbReference type="InterPro" id="IPR020456">
    <property type="entry name" value="Acylphosphatase"/>
</dbReference>
<keyword evidence="5 6" id="KW-0378">Hydrolase</keyword>
<sequence length="88" mass="9985">MVAVHAVVSGQVQGVGFRWRCLQQAQAIGVCGWVRNMPDGKVELWAEGEDGPVQRLLDWCRQGPRWARVDRVEERRVTPRGLGSFEVR</sequence>
<evidence type="ECO:0000256" key="7">
    <source>
        <dbReference type="RuleBase" id="RU004168"/>
    </source>
</evidence>
<keyword evidence="10" id="KW-1185">Reference proteome</keyword>
<proteinExistence type="inferred from homology"/>
<evidence type="ECO:0000256" key="6">
    <source>
        <dbReference type="RuleBase" id="RU000553"/>
    </source>
</evidence>
<evidence type="ECO:0000256" key="3">
    <source>
        <dbReference type="ARBA" id="ARBA00015991"/>
    </source>
</evidence>
<dbReference type="InterPro" id="IPR017968">
    <property type="entry name" value="Acylphosphatase_CS"/>
</dbReference>
<feature type="domain" description="Acylphosphatase-like" evidence="8">
    <location>
        <begin position="3"/>
        <end position="88"/>
    </location>
</feature>
<reference evidence="9 10" key="1">
    <citation type="submission" date="2017-02" db="EMBL/GenBank/DDBJ databases">
        <authorList>
            <person name="Peterson S.W."/>
        </authorList>
    </citation>
    <scope>NUCLEOTIDE SEQUENCE [LARGE SCALE GENOMIC DNA]</scope>
    <source>
        <strain evidence="9 10">LSP_Lj1</strain>
    </source>
</reference>
<evidence type="ECO:0000313" key="9">
    <source>
        <dbReference type="EMBL" id="SJN21114.1"/>
    </source>
</evidence>
<dbReference type="PANTHER" id="PTHR47268">
    <property type="entry name" value="ACYLPHOSPHATASE"/>
    <property type="match status" value="1"/>
</dbReference>
<gene>
    <name evidence="9" type="ORF">FM114_02720</name>
</gene>
<dbReference type="EMBL" id="FUKQ01000010">
    <property type="protein sequence ID" value="SJN21114.1"/>
    <property type="molecule type" value="Genomic_DNA"/>
</dbReference>
<protein>
    <recommendedName>
        <fullName evidence="3 5">Acylphosphatase</fullName>
        <ecNumber evidence="2 5">3.6.1.7</ecNumber>
    </recommendedName>
</protein>
<name>A0A1R4INA6_9ACTN</name>
<comment type="similarity">
    <text evidence="1 7">Belongs to the acylphosphatase family.</text>
</comment>
<dbReference type="Gene3D" id="3.30.70.100">
    <property type="match status" value="1"/>
</dbReference>
<feature type="active site" evidence="5">
    <location>
        <position position="36"/>
    </location>
</feature>
<evidence type="ECO:0000256" key="5">
    <source>
        <dbReference type="PROSITE-ProRule" id="PRU00520"/>
    </source>
</evidence>
<dbReference type="PRINTS" id="PR00112">
    <property type="entry name" value="ACYLPHPHTASE"/>
</dbReference>
<dbReference type="PROSITE" id="PS00151">
    <property type="entry name" value="ACYLPHOSPHATASE_2"/>
    <property type="match status" value="1"/>
</dbReference>
<evidence type="ECO:0000259" key="8">
    <source>
        <dbReference type="PROSITE" id="PS51160"/>
    </source>
</evidence>
<dbReference type="OrthoDB" id="3182027at2"/>
<dbReference type="Pfam" id="PF00708">
    <property type="entry name" value="Acylphosphatase"/>
    <property type="match status" value="1"/>
</dbReference>
<dbReference type="SUPFAM" id="SSF54975">
    <property type="entry name" value="Acylphosphatase/BLUF domain-like"/>
    <property type="match status" value="1"/>
</dbReference>
<dbReference type="STRING" id="1255658.FM114_02720"/>
<dbReference type="InterPro" id="IPR001792">
    <property type="entry name" value="Acylphosphatase-like_dom"/>
</dbReference>
<dbReference type="InterPro" id="IPR036046">
    <property type="entry name" value="Acylphosphatase-like_dom_sf"/>
</dbReference>
<dbReference type="GO" id="GO:0003998">
    <property type="term" value="F:acylphosphatase activity"/>
    <property type="evidence" value="ECO:0007669"/>
    <property type="project" value="UniProtKB-EC"/>
</dbReference>
<evidence type="ECO:0000256" key="2">
    <source>
        <dbReference type="ARBA" id="ARBA00012150"/>
    </source>
</evidence>
<evidence type="ECO:0000256" key="1">
    <source>
        <dbReference type="ARBA" id="ARBA00005614"/>
    </source>
</evidence>
<dbReference type="Proteomes" id="UP000188342">
    <property type="component" value="Unassembled WGS sequence"/>
</dbReference>
<dbReference type="AlphaFoldDB" id="A0A1R4INA6"/>
<dbReference type="PROSITE" id="PS51160">
    <property type="entry name" value="ACYLPHOSPHATASE_3"/>
    <property type="match status" value="1"/>
</dbReference>
<dbReference type="RefSeq" id="WP_094763658.1">
    <property type="nucleotide sequence ID" value="NZ_FUKQ01000010.1"/>
</dbReference>
<feature type="active site" evidence="5">
    <location>
        <position position="18"/>
    </location>
</feature>
<evidence type="ECO:0000256" key="4">
    <source>
        <dbReference type="ARBA" id="ARBA00047645"/>
    </source>
</evidence>
<comment type="catalytic activity">
    <reaction evidence="4 5 6">
        <text>an acyl phosphate + H2O = a carboxylate + phosphate + H(+)</text>
        <dbReference type="Rhea" id="RHEA:14965"/>
        <dbReference type="ChEBI" id="CHEBI:15377"/>
        <dbReference type="ChEBI" id="CHEBI:15378"/>
        <dbReference type="ChEBI" id="CHEBI:29067"/>
        <dbReference type="ChEBI" id="CHEBI:43474"/>
        <dbReference type="ChEBI" id="CHEBI:59918"/>
        <dbReference type="EC" id="3.6.1.7"/>
    </reaction>
</comment>
<dbReference type="PROSITE" id="PS00150">
    <property type="entry name" value="ACYLPHOSPHATASE_1"/>
    <property type="match status" value="1"/>
</dbReference>